<dbReference type="Proteomes" id="UP001295684">
    <property type="component" value="Unassembled WGS sequence"/>
</dbReference>
<dbReference type="EMBL" id="CAMPGE010007210">
    <property type="protein sequence ID" value="CAI2366133.1"/>
    <property type="molecule type" value="Genomic_DNA"/>
</dbReference>
<evidence type="ECO:0000256" key="1">
    <source>
        <dbReference type="SAM" id="MobiDB-lite"/>
    </source>
</evidence>
<evidence type="ECO:0000313" key="3">
    <source>
        <dbReference type="Proteomes" id="UP001295684"/>
    </source>
</evidence>
<proteinExistence type="predicted"/>
<feature type="region of interest" description="Disordered" evidence="1">
    <location>
        <begin position="328"/>
        <end position="368"/>
    </location>
</feature>
<comment type="caution">
    <text evidence="2">The sequence shown here is derived from an EMBL/GenBank/DDBJ whole genome shotgun (WGS) entry which is preliminary data.</text>
</comment>
<accession>A0AAD1XBU8</accession>
<feature type="region of interest" description="Disordered" evidence="1">
    <location>
        <begin position="256"/>
        <end position="300"/>
    </location>
</feature>
<reference evidence="2" key="1">
    <citation type="submission" date="2023-07" db="EMBL/GenBank/DDBJ databases">
        <authorList>
            <consortium name="AG Swart"/>
            <person name="Singh M."/>
            <person name="Singh A."/>
            <person name="Seah K."/>
            <person name="Emmerich C."/>
        </authorList>
    </citation>
    <scope>NUCLEOTIDE SEQUENCE</scope>
    <source>
        <strain evidence="2">DP1</strain>
    </source>
</reference>
<protein>
    <submittedName>
        <fullName evidence="2">Uncharacterized protein</fullName>
    </submittedName>
</protein>
<keyword evidence="3" id="KW-1185">Reference proteome</keyword>
<dbReference type="AlphaFoldDB" id="A0AAD1XBU8"/>
<sequence length="432" mass="51211">MDDSETLVKFEYEYYNEKNPVIRLYTRKNEGASWIRSKTSMDPDPKNKYNHFLYHKVNSRRFQYTFRVKTSKGNFDDPVLIRTADLDEIPDKDYHQGFPTVKNSWGIFCVKFEVRCEIGSQNDLQVSTKIRERGATGGSQYTKFKTMRKMNADEYPRNPPQDLTMFYSGVIYTDKLYLSVKEVLKKMHFKLRLHNPGLDPEDQDIYIHNPLKKTSREYGTIFDDEIYTSLFSELTARGSIDKKLVYTPYKNDDEFLRQRDEEKDRRSSREFEDHPDQYERDRSFGPEEESKYGAHNEEFYEKQEEYYPQDMDLGDEEDYMDARYNYEDKYDRDNSHPGHAQYFREESKSEEDRDQDAEELSAEDNQEVEGQNPILNLISLSANVFCASFPQTETEFASFLYHHVKGVLCISKHLIGLIILRKAICLMKMFSN</sequence>
<evidence type="ECO:0000313" key="2">
    <source>
        <dbReference type="EMBL" id="CAI2366133.1"/>
    </source>
</evidence>
<feature type="compositionally biased region" description="Acidic residues" evidence="1">
    <location>
        <begin position="352"/>
        <end position="367"/>
    </location>
</feature>
<feature type="compositionally biased region" description="Basic and acidic residues" evidence="1">
    <location>
        <begin position="328"/>
        <end position="351"/>
    </location>
</feature>
<name>A0AAD1XBU8_EUPCR</name>
<organism evidence="2 3">
    <name type="scientific">Euplotes crassus</name>
    <dbReference type="NCBI Taxonomy" id="5936"/>
    <lineage>
        <taxon>Eukaryota</taxon>
        <taxon>Sar</taxon>
        <taxon>Alveolata</taxon>
        <taxon>Ciliophora</taxon>
        <taxon>Intramacronucleata</taxon>
        <taxon>Spirotrichea</taxon>
        <taxon>Hypotrichia</taxon>
        <taxon>Euplotida</taxon>
        <taxon>Euplotidae</taxon>
        <taxon>Moneuplotes</taxon>
    </lineage>
</organism>
<gene>
    <name evidence="2" type="ORF">ECRASSUSDP1_LOCUS7404</name>
</gene>